<sequence>MRNVGGANDVIPGLEVERSATARGRRLEWELIFATDDVAFGDAAKYVEKTYIAAAAVAPDGTPLNDLTIQTQKACEAEQVTTALARAFPQRDTIFTDFKPAALAYRRGTLCQAALSNLTCAQINVDEHIHWFPGHEGLNVQPGVRNGNELAHHLARDLTRGAGTRAG</sequence>
<gene>
    <name evidence="1" type="ORF">HPB52_018848</name>
</gene>
<keyword evidence="2" id="KW-1185">Reference proteome</keyword>
<accession>A0A9D4PE56</accession>
<evidence type="ECO:0008006" key="3">
    <source>
        <dbReference type="Google" id="ProtNLM"/>
    </source>
</evidence>
<comment type="caution">
    <text evidence="1">The sequence shown here is derived from an EMBL/GenBank/DDBJ whole genome shotgun (WGS) entry which is preliminary data.</text>
</comment>
<dbReference type="AlphaFoldDB" id="A0A9D4PE56"/>
<evidence type="ECO:0000313" key="1">
    <source>
        <dbReference type="EMBL" id="KAH7936141.1"/>
    </source>
</evidence>
<evidence type="ECO:0000313" key="2">
    <source>
        <dbReference type="Proteomes" id="UP000821837"/>
    </source>
</evidence>
<dbReference type="EMBL" id="JABSTV010001255">
    <property type="protein sequence ID" value="KAH7936141.1"/>
    <property type="molecule type" value="Genomic_DNA"/>
</dbReference>
<reference evidence="1" key="1">
    <citation type="journal article" date="2020" name="Cell">
        <title>Large-Scale Comparative Analyses of Tick Genomes Elucidate Their Genetic Diversity and Vector Capacities.</title>
        <authorList>
            <consortium name="Tick Genome and Microbiome Consortium (TIGMIC)"/>
            <person name="Jia N."/>
            <person name="Wang J."/>
            <person name="Shi W."/>
            <person name="Du L."/>
            <person name="Sun Y."/>
            <person name="Zhan W."/>
            <person name="Jiang J.F."/>
            <person name="Wang Q."/>
            <person name="Zhang B."/>
            <person name="Ji P."/>
            <person name="Bell-Sakyi L."/>
            <person name="Cui X.M."/>
            <person name="Yuan T.T."/>
            <person name="Jiang B.G."/>
            <person name="Yang W.F."/>
            <person name="Lam T.T."/>
            <person name="Chang Q.C."/>
            <person name="Ding S.J."/>
            <person name="Wang X.J."/>
            <person name="Zhu J.G."/>
            <person name="Ruan X.D."/>
            <person name="Zhao L."/>
            <person name="Wei J.T."/>
            <person name="Ye R.Z."/>
            <person name="Que T.C."/>
            <person name="Du C.H."/>
            <person name="Zhou Y.H."/>
            <person name="Cheng J.X."/>
            <person name="Dai P.F."/>
            <person name="Guo W.B."/>
            <person name="Han X.H."/>
            <person name="Huang E.J."/>
            <person name="Li L.F."/>
            <person name="Wei W."/>
            <person name="Gao Y.C."/>
            <person name="Liu J.Z."/>
            <person name="Shao H.Z."/>
            <person name="Wang X."/>
            <person name="Wang C.C."/>
            <person name="Yang T.C."/>
            <person name="Huo Q.B."/>
            <person name="Li W."/>
            <person name="Chen H.Y."/>
            <person name="Chen S.E."/>
            <person name="Zhou L.G."/>
            <person name="Ni X.B."/>
            <person name="Tian J.H."/>
            <person name="Sheng Y."/>
            <person name="Liu T."/>
            <person name="Pan Y.S."/>
            <person name="Xia L.Y."/>
            <person name="Li J."/>
            <person name="Zhao F."/>
            <person name="Cao W.C."/>
        </authorList>
    </citation>
    <scope>NUCLEOTIDE SEQUENCE</scope>
    <source>
        <strain evidence="1">Rsan-2018</strain>
    </source>
</reference>
<proteinExistence type="predicted"/>
<name>A0A9D4PE56_RHISA</name>
<dbReference type="Proteomes" id="UP000821837">
    <property type="component" value="Unassembled WGS sequence"/>
</dbReference>
<organism evidence="1 2">
    <name type="scientific">Rhipicephalus sanguineus</name>
    <name type="common">Brown dog tick</name>
    <name type="synonym">Ixodes sanguineus</name>
    <dbReference type="NCBI Taxonomy" id="34632"/>
    <lineage>
        <taxon>Eukaryota</taxon>
        <taxon>Metazoa</taxon>
        <taxon>Ecdysozoa</taxon>
        <taxon>Arthropoda</taxon>
        <taxon>Chelicerata</taxon>
        <taxon>Arachnida</taxon>
        <taxon>Acari</taxon>
        <taxon>Parasitiformes</taxon>
        <taxon>Ixodida</taxon>
        <taxon>Ixodoidea</taxon>
        <taxon>Ixodidae</taxon>
        <taxon>Rhipicephalinae</taxon>
        <taxon>Rhipicephalus</taxon>
        <taxon>Rhipicephalus</taxon>
    </lineage>
</organism>
<protein>
    <recommendedName>
        <fullName evidence="3">Tick transposon</fullName>
    </recommendedName>
</protein>
<reference evidence="1" key="2">
    <citation type="submission" date="2021-09" db="EMBL/GenBank/DDBJ databases">
        <authorList>
            <person name="Jia N."/>
            <person name="Wang J."/>
            <person name="Shi W."/>
            <person name="Du L."/>
            <person name="Sun Y."/>
            <person name="Zhan W."/>
            <person name="Jiang J."/>
            <person name="Wang Q."/>
            <person name="Zhang B."/>
            <person name="Ji P."/>
            <person name="Sakyi L.B."/>
            <person name="Cui X."/>
            <person name="Yuan T."/>
            <person name="Jiang B."/>
            <person name="Yang W."/>
            <person name="Lam T.T.-Y."/>
            <person name="Chang Q."/>
            <person name="Ding S."/>
            <person name="Wang X."/>
            <person name="Zhu J."/>
            <person name="Ruan X."/>
            <person name="Zhao L."/>
            <person name="Wei J."/>
            <person name="Que T."/>
            <person name="Du C."/>
            <person name="Cheng J."/>
            <person name="Dai P."/>
            <person name="Han X."/>
            <person name="Huang E."/>
            <person name="Gao Y."/>
            <person name="Liu J."/>
            <person name="Shao H."/>
            <person name="Ye R."/>
            <person name="Li L."/>
            <person name="Wei W."/>
            <person name="Wang X."/>
            <person name="Wang C."/>
            <person name="Huo Q."/>
            <person name="Li W."/>
            <person name="Guo W."/>
            <person name="Chen H."/>
            <person name="Chen S."/>
            <person name="Zhou L."/>
            <person name="Zhou L."/>
            <person name="Ni X."/>
            <person name="Tian J."/>
            <person name="Zhou Y."/>
            <person name="Sheng Y."/>
            <person name="Liu T."/>
            <person name="Pan Y."/>
            <person name="Xia L."/>
            <person name="Li J."/>
            <person name="Zhao F."/>
            <person name="Cao W."/>
        </authorList>
    </citation>
    <scope>NUCLEOTIDE SEQUENCE</scope>
    <source>
        <strain evidence="1">Rsan-2018</strain>
        <tissue evidence="1">Larvae</tissue>
    </source>
</reference>